<reference evidence="2 3" key="1">
    <citation type="submission" date="2021-03" db="EMBL/GenBank/DDBJ databases">
        <title>Complete genome of Streptomyces formicae strain 1H-GS9 (DSM 100524).</title>
        <authorList>
            <person name="Atanasov K.E."/>
            <person name="Altabella T."/>
            <person name="Ferrer A."/>
        </authorList>
    </citation>
    <scope>NUCLEOTIDE SEQUENCE [LARGE SCALE GENOMIC DNA]</scope>
    <source>
        <strain evidence="2 3">1H-GS9</strain>
    </source>
</reference>
<keyword evidence="3" id="KW-1185">Reference proteome</keyword>
<accession>A0ABY3WUA8</accession>
<dbReference type="EMBL" id="CP071872">
    <property type="protein sequence ID" value="UNM15146.1"/>
    <property type="molecule type" value="Genomic_DNA"/>
</dbReference>
<proteinExistence type="predicted"/>
<sequence length="240" mass="26987">MSKPKTTADLRRCDHCGNALVGKRPQARYCDSRCRDQARRQRDREAGRSSYVRKGRPKTLPSRQVYKPGHRFNELVLVERRGKVNGSERVLCRCDCGTVQEYNLSNLANGVTVRCSDRSQHADPRCKGDDITYDGAHNRTKGRRGSASLYRCWKCGTQAKDWAYTHTDPNEKRMSNGREAGRPYTTDPTRNLPLCRACHKLFDSTTAPRMVASGVATTSPALALAWAYCADRPGMRDDTA</sequence>
<feature type="region of interest" description="Disordered" evidence="1">
    <location>
        <begin position="167"/>
        <end position="186"/>
    </location>
</feature>
<evidence type="ECO:0000313" key="3">
    <source>
        <dbReference type="Proteomes" id="UP000828924"/>
    </source>
</evidence>
<dbReference type="RefSeq" id="WP_242336291.1">
    <property type="nucleotide sequence ID" value="NZ_CP071872.1"/>
</dbReference>
<name>A0ABY3WUA8_9ACTN</name>
<feature type="compositionally biased region" description="Basic and acidic residues" evidence="1">
    <location>
        <begin position="168"/>
        <end position="181"/>
    </location>
</feature>
<feature type="region of interest" description="Disordered" evidence="1">
    <location>
        <begin position="41"/>
        <end position="65"/>
    </location>
</feature>
<evidence type="ECO:0000256" key="1">
    <source>
        <dbReference type="SAM" id="MobiDB-lite"/>
    </source>
</evidence>
<organism evidence="2 3">
    <name type="scientific">Streptomyces formicae</name>
    <dbReference type="NCBI Taxonomy" id="1616117"/>
    <lineage>
        <taxon>Bacteria</taxon>
        <taxon>Bacillati</taxon>
        <taxon>Actinomycetota</taxon>
        <taxon>Actinomycetes</taxon>
        <taxon>Kitasatosporales</taxon>
        <taxon>Streptomycetaceae</taxon>
        <taxon>Streptomyces</taxon>
    </lineage>
</organism>
<gene>
    <name evidence="2" type="ORF">J4032_30085</name>
</gene>
<evidence type="ECO:0000313" key="2">
    <source>
        <dbReference type="EMBL" id="UNM15146.1"/>
    </source>
</evidence>
<protein>
    <recommendedName>
        <fullName evidence="4">HNH endonuclease</fullName>
    </recommendedName>
</protein>
<dbReference type="Proteomes" id="UP000828924">
    <property type="component" value="Chromosome"/>
</dbReference>
<evidence type="ECO:0008006" key="4">
    <source>
        <dbReference type="Google" id="ProtNLM"/>
    </source>
</evidence>